<keyword evidence="3" id="KW-1185">Reference proteome</keyword>
<name>A0ABR9LNW4_9ACTN</name>
<gene>
    <name evidence="2" type="ORF">H4W80_000591</name>
</gene>
<reference evidence="2 3" key="1">
    <citation type="submission" date="2020-10" db="EMBL/GenBank/DDBJ databases">
        <title>Sequencing the genomes of 1000 actinobacteria strains.</title>
        <authorList>
            <person name="Klenk H.-P."/>
        </authorList>
    </citation>
    <scope>NUCLEOTIDE SEQUENCE [LARGE SCALE GENOMIC DNA]</scope>
    <source>
        <strain evidence="2 3">DSM 43173</strain>
    </source>
</reference>
<evidence type="ECO:0000313" key="3">
    <source>
        <dbReference type="Proteomes" id="UP000633509"/>
    </source>
</evidence>
<accession>A0ABR9LNW4</accession>
<dbReference type="Proteomes" id="UP000633509">
    <property type="component" value="Unassembled WGS sequence"/>
</dbReference>
<keyword evidence="1" id="KW-1133">Transmembrane helix</keyword>
<proteinExistence type="predicted"/>
<dbReference type="RefSeq" id="WP_225966523.1">
    <property type="nucleotide sequence ID" value="NZ_JADBEK010000001.1"/>
</dbReference>
<organism evidence="2 3">
    <name type="scientific">Nonomuraea angiospora</name>
    <dbReference type="NCBI Taxonomy" id="46172"/>
    <lineage>
        <taxon>Bacteria</taxon>
        <taxon>Bacillati</taxon>
        <taxon>Actinomycetota</taxon>
        <taxon>Actinomycetes</taxon>
        <taxon>Streptosporangiales</taxon>
        <taxon>Streptosporangiaceae</taxon>
        <taxon>Nonomuraea</taxon>
    </lineage>
</organism>
<evidence type="ECO:0000256" key="1">
    <source>
        <dbReference type="SAM" id="Phobius"/>
    </source>
</evidence>
<comment type="caution">
    <text evidence="2">The sequence shown here is derived from an EMBL/GenBank/DDBJ whole genome shotgun (WGS) entry which is preliminary data.</text>
</comment>
<sequence length="95" mass="10451">MSSLVVVYSGTEWRRSPALGMLAPAVLFAGARCGLLRMVVEATYETRMRDLRRLHDTLTATGWRAAISRTAGAPCSARKRDHQKALMIGYAPACR</sequence>
<feature type="transmembrane region" description="Helical" evidence="1">
    <location>
        <begin position="20"/>
        <end position="40"/>
    </location>
</feature>
<evidence type="ECO:0008006" key="4">
    <source>
        <dbReference type="Google" id="ProtNLM"/>
    </source>
</evidence>
<protein>
    <recommendedName>
        <fullName evidence="4">Transposase</fullName>
    </recommendedName>
</protein>
<dbReference type="EMBL" id="JADBEK010000001">
    <property type="protein sequence ID" value="MBE1582333.1"/>
    <property type="molecule type" value="Genomic_DNA"/>
</dbReference>
<evidence type="ECO:0000313" key="2">
    <source>
        <dbReference type="EMBL" id="MBE1582333.1"/>
    </source>
</evidence>
<keyword evidence="1" id="KW-0472">Membrane</keyword>
<keyword evidence="1" id="KW-0812">Transmembrane</keyword>